<organism evidence="2 3">
    <name type="scientific">Thiothrix lacustris</name>
    <dbReference type="NCBI Taxonomy" id="525917"/>
    <lineage>
        <taxon>Bacteria</taxon>
        <taxon>Pseudomonadati</taxon>
        <taxon>Pseudomonadota</taxon>
        <taxon>Gammaproteobacteria</taxon>
        <taxon>Thiotrichales</taxon>
        <taxon>Thiotrichaceae</taxon>
        <taxon>Thiothrix</taxon>
    </lineage>
</organism>
<keyword evidence="1" id="KW-0472">Membrane</keyword>
<protein>
    <submittedName>
        <fullName evidence="2">Uncharacterized protein</fullName>
    </submittedName>
</protein>
<keyword evidence="1" id="KW-0812">Transmembrane</keyword>
<reference evidence="2 3" key="1">
    <citation type="submission" date="2017-01" db="EMBL/GenBank/DDBJ databases">
        <title>Novel large sulfur bacteria in the metagenomes of groundwater-fed chemosynthetic microbial mats in the Lake Huron basin.</title>
        <authorList>
            <person name="Sharrar A.M."/>
            <person name="Flood B.E."/>
            <person name="Bailey J.V."/>
            <person name="Jones D.S."/>
            <person name="Biddanda B."/>
            <person name="Ruberg S.A."/>
            <person name="Marcus D.N."/>
            <person name="Dick G.J."/>
        </authorList>
    </citation>
    <scope>NUCLEOTIDE SEQUENCE [LARGE SCALE GENOMIC DNA]</scope>
    <source>
        <strain evidence="2">A8</strain>
    </source>
</reference>
<feature type="transmembrane region" description="Helical" evidence="1">
    <location>
        <begin position="12"/>
        <end position="33"/>
    </location>
</feature>
<sequence>MLRWFFGLSLHMRIAIILAPLLSIGGYGMMDLWMNKDAPKKENHVAMQQLLVEGQCLLATNQCKLKHDAMQVSMTRVDAGKTGVVRLEITPSVHIRGAQMALVQAGVEHQVVVEPMKNGEVWFAEFPESLLSPSPSALRIALAQFGRVSFAEIPAQF</sequence>
<evidence type="ECO:0000256" key="1">
    <source>
        <dbReference type="SAM" id="Phobius"/>
    </source>
</evidence>
<dbReference type="EMBL" id="MTEJ01000243">
    <property type="protein sequence ID" value="OQX06468.1"/>
    <property type="molecule type" value="Genomic_DNA"/>
</dbReference>
<evidence type="ECO:0000313" key="3">
    <source>
        <dbReference type="Proteomes" id="UP000192491"/>
    </source>
</evidence>
<dbReference type="AlphaFoldDB" id="A0A1Y1QIQ7"/>
<evidence type="ECO:0000313" key="2">
    <source>
        <dbReference type="EMBL" id="OQX06468.1"/>
    </source>
</evidence>
<gene>
    <name evidence="2" type="ORF">BWK73_30770</name>
</gene>
<accession>A0A1Y1QIQ7</accession>
<comment type="caution">
    <text evidence="2">The sequence shown here is derived from an EMBL/GenBank/DDBJ whole genome shotgun (WGS) entry which is preliminary data.</text>
</comment>
<name>A0A1Y1QIQ7_9GAMM</name>
<dbReference type="Proteomes" id="UP000192491">
    <property type="component" value="Unassembled WGS sequence"/>
</dbReference>
<keyword evidence="1" id="KW-1133">Transmembrane helix</keyword>
<proteinExistence type="predicted"/>